<comment type="caution">
    <text evidence="2">The sequence shown here is derived from an EMBL/GenBank/DDBJ whole genome shotgun (WGS) entry which is preliminary data.</text>
</comment>
<organism evidence="2 3">
    <name type="scientific">Peribacillus loiseleuriae</name>
    <dbReference type="NCBI Taxonomy" id="1679170"/>
    <lineage>
        <taxon>Bacteria</taxon>
        <taxon>Bacillati</taxon>
        <taxon>Bacillota</taxon>
        <taxon>Bacilli</taxon>
        <taxon>Bacillales</taxon>
        <taxon>Bacillaceae</taxon>
        <taxon>Peribacillus</taxon>
    </lineage>
</organism>
<dbReference type="InterPro" id="IPR034660">
    <property type="entry name" value="DinB/YfiT-like"/>
</dbReference>
<dbReference type="InterPro" id="IPR024775">
    <property type="entry name" value="DinB-like"/>
</dbReference>
<dbReference type="RefSeq" id="WP_049682729.1">
    <property type="nucleotide sequence ID" value="NZ_LFZW01000001.1"/>
</dbReference>
<keyword evidence="3" id="KW-1185">Reference proteome</keyword>
<evidence type="ECO:0000313" key="3">
    <source>
        <dbReference type="Proteomes" id="UP000037146"/>
    </source>
</evidence>
<dbReference type="AlphaFoldDB" id="A0A0K9GXK3"/>
<dbReference type="STRING" id="1679170.AC625_19060"/>
<dbReference type="Gene3D" id="1.20.120.450">
    <property type="entry name" value="dinb family like domain"/>
    <property type="match status" value="1"/>
</dbReference>
<dbReference type="Proteomes" id="UP000037146">
    <property type="component" value="Unassembled WGS sequence"/>
</dbReference>
<dbReference type="Pfam" id="PF12867">
    <property type="entry name" value="DinB_2"/>
    <property type="match status" value="1"/>
</dbReference>
<gene>
    <name evidence="2" type="ORF">AC625_19060</name>
</gene>
<dbReference type="PATRIC" id="fig|1679170.3.peg.4319"/>
<name>A0A0K9GXK3_9BACI</name>
<evidence type="ECO:0000313" key="2">
    <source>
        <dbReference type="EMBL" id="KMY51383.1"/>
    </source>
</evidence>
<reference evidence="3" key="1">
    <citation type="submission" date="2015-07" db="EMBL/GenBank/DDBJ databases">
        <title>Genome sequencing project for genomic taxonomy and phylogenomics of Bacillus-like bacteria.</title>
        <authorList>
            <person name="Liu B."/>
            <person name="Wang J."/>
            <person name="Zhu Y."/>
            <person name="Liu G."/>
            <person name="Chen Q."/>
            <person name="Chen Z."/>
            <person name="Lan J."/>
            <person name="Che J."/>
            <person name="Ge C."/>
            <person name="Shi H."/>
            <person name="Pan Z."/>
            <person name="Liu X."/>
        </authorList>
    </citation>
    <scope>NUCLEOTIDE SEQUENCE [LARGE SCALE GENOMIC DNA]</scope>
    <source>
        <strain evidence="3">FJAT-27997</strain>
    </source>
</reference>
<protein>
    <submittedName>
        <fullName evidence="2">Formate dehydrogenase</fullName>
    </submittedName>
</protein>
<dbReference type="EMBL" id="LFZW01000001">
    <property type="protein sequence ID" value="KMY51383.1"/>
    <property type="molecule type" value="Genomic_DNA"/>
</dbReference>
<proteinExistence type="predicted"/>
<evidence type="ECO:0000259" key="1">
    <source>
        <dbReference type="Pfam" id="PF12867"/>
    </source>
</evidence>
<dbReference type="OrthoDB" id="4295522at2"/>
<sequence length="152" mass="17017">MNSLIKKQFELTRGFFIKNAESLSDQVMDVQPEGFNNTIHWQIGHVLVSAESLLLGFPQNGSLPANYGELFGTRTKPSDWQGEVPTVETLIEQLKEQLTRLTAIPDARFEEMLPEPFLGMSSVGEIANFVAFHESLHLGQVQTMKRVVEASL</sequence>
<accession>A0A0K9GXK3</accession>
<dbReference type="SUPFAM" id="SSF109854">
    <property type="entry name" value="DinB/YfiT-like putative metalloenzymes"/>
    <property type="match status" value="1"/>
</dbReference>
<feature type="domain" description="DinB-like" evidence="1">
    <location>
        <begin position="8"/>
        <end position="141"/>
    </location>
</feature>